<gene>
    <name evidence="7" type="ORF">CLF_101002</name>
</gene>
<evidence type="ECO:0000256" key="5">
    <source>
        <dbReference type="ARBA" id="ARBA00023128"/>
    </source>
</evidence>
<evidence type="ECO:0000313" key="7">
    <source>
        <dbReference type="EMBL" id="GAA47951.1"/>
    </source>
</evidence>
<keyword evidence="8" id="KW-1185">Reference proteome</keyword>
<dbReference type="SUPFAM" id="SSF53474">
    <property type="entry name" value="alpha/beta-Hydrolases"/>
    <property type="match status" value="1"/>
</dbReference>
<protein>
    <submittedName>
        <fullName evidence="7">Protein SERAC1</fullName>
    </submittedName>
</protein>
<reference key="2">
    <citation type="submission" date="2011-10" db="EMBL/GenBank/DDBJ databases">
        <title>The genome and transcriptome sequence of Clonorchis sinensis provide insights into the carcinogenic liver fluke.</title>
        <authorList>
            <person name="Wang X."/>
            <person name="Huang Y."/>
            <person name="Chen W."/>
            <person name="Liu H."/>
            <person name="Guo L."/>
            <person name="Chen Y."/>
            <person name="Luo F."/>
            <person name="Zhou W."/>
            <person name="Sun J."/>
            <person name="Mao Q."/>
            <person name="Liang P."/>
            <person name="Zhou C."/>
            <person name="Tian Y."/>
            <person name="Men J."/>
            <person name="Lv X."/>
            <person name="Huang L."/>
            <person name="Zhou J."/>
            <person name="Hu Y."/>
            <person name="Li R."/>
            <person name="Zhang F."/>
            <person name="Lei H."/>
            <person name="Li X."/>
            <person name="Hu X."/>
            <person name="Liang C."/>
            <person name="Xu J."/>
            <person name="Wu Z."/>
            <person name="Yu X."/>
        </authorList>
    </citation>
    <scope>NUCLEOTIDE SEQUENCE</scope>
    <source>
        <strain>Henan</strain>
    </source>
</reference>
<dbReference type="InterPro" id="IPR052374">
    <property type="entry name" value="SERAC1"/>
</dbReference>
<keyword evidence="4" id="KW-0256">Endoplasmic reticulum</keyword>
<reference evidence="7" key="1">
    <citation type="journal article" date="2011" name="Genome Biol.">
        <title>The draft genome of the carcinogenic human liver fluke Clonorchis sinensis.</title>
        <authorList>
            <person name="Wang X."/>
            <person name="Chen W."/>
            <person name="Huang Y."/>
            <person name="Sun J."/>
            <person name="Men J."/>
            <person name="Liu H."/>
            <person name="Luo F."/>
            <person name="Guo L."/>
            <person name="Lv X."/>
            <person name="Deng C."/>
            <person name="Zhou C."/>
            <person name="Fan Y."/>
            <person name="Li X."/>
            <person name="Huang L."/>
            <person name="Hu Y."/>
            <person name="Liang C."/>
            <person name="Hu X."/>
            <person name="Xu J."/>
            <person name="Yu X."/>
        </authorList>
    </citation>
    <scope>NUCLEOTIDE SEQUENCE [LARGE SCALE GENOMIC DNA]</scope>
    <source>
        <strain evidence="7">Henan</strain>
    </source>
</reference>
<evidence type="ECO:0000313" key="8">
    <source>
        <dbReference type="Proteomes" id="UP000008909"/>
    </source>
</evidence>
<proteinExistence type="predicted"/>
<keyword evidence="5" id="KW-0496">Mitochondrion</keyword>
<evidence type="ECO:0000256" key="6">
    <source>
        <dbReference type="ARBA" id="ARBA00023136"/>
    </source>
</evidence>
<sequence>MSVLLQTRVSSIGWFANDRNTLVDGLIVPASVACAYDKIFIRAYLLRRSRRSTQHPDETCQPVTIKQMHDHPAFIATDNPSESFAYPSTTPGSATWSLLDQTRSYVHYGLRWITHFFQSRRTAVTGPLALPSVNIFTTEEFNFYSAFLSDLAVRAAVAPVVRNMLSQRNRFRFLRAQNSPDGMLESILSALVCFSKNDEFVGLLLVHEEFPKLIGRLTELVVQSMPPQAGLQDCPTSPLKTSIAKGTADAPGIVAHLPANEWPTVTVHSASDPLAVPLSPSVSHFAGSHPEYPLHLSFAHFLANLSRHSDSLTLVGVPGLSTLLSTWSRSPSLHLLLLCQKIQHNLSIHSLHRENATSSSTTSSSSDISTELLYFPDIYRLDVERSLNSDRFSTSATEYDFDIIFVHGMRGSVFFTWRQNDAVLDSNETDAGNYTKCWPRDWLSREFPRARILAIDASLNPFIWDPICPVDRLERTMDNRAKKILPQLRAAGVGQRPIIWVTHSAGGILVKELLRLSETSANQRLQPDGVSVTSVITSVSQIHACKTLPSQLSDGHVFDVPTTDIPSATVTWFCDPADQSSSTQQMFIPSPTEKTALLPTTPTGEMAVGSTMPISSSNVDPATSHKPACRPDGFGLTRHTEGIVFMSAPHRGNRSLYGLYRRPIRWTLTPEAIQLERNSAFLLDLHSWFHTWAIKSQLKVLSMIETQVTPINRFWSVLLVPEDEKDSEMGEVVYIDSDHMFISKPRNQSDPVYQRVVKFIRDIRDGQLFFVVITPPCLRPPTAFRDMLIYIIYGSVRISSGIGLHILDDQFLGGPSATQPRQTVGFGA</sequence>
<evidence type="ECO:0000256" key="2">
    <source>
        <dbReference type="ARBA" id="ARBA00004240"/>
    </source>
</evidence>
<accession>G7Y4Q6</accession>
<evidence type="ECO:0000256" key="3">
    <source>
        <dbReference type="ARBA" id="ARBA00004370"/>
    </source>
</evidence>
<dbReference type="Proteomes" id="UP000008909">
    <property type="component" value="Unassembled WGS sequence"/>
</dbReference>
<dbReference type="InterPro" id="IPR029058">
    <property type="entry name" value="AB_hydrolase_fold"/>
</dbReference>
<dbReference type="AlphaFoldDB" id="G7Y4Q6"/>
<dbReference type="GO" id="GO:0005739">
    <property type="term" value="C:mitochondrion"/>
    <property type="evidence" value="ECO:0007669"/>
    <property type="project" value="UniProtKB-SubCell"/>
</dbReference>
<name>G7Y4Q6_CLOSI</name>
<evidence type="ECO:0000256" key="1">
    <source>
        <dbReference type="ARBA" id="ARBA00004173"/>
    </source>
</evidence>
<keyword evidence="6" id="KW-0472">Membrane</keyword>
<dbReference type="EMBL" id="DF142861">
    <property type="protein sequence ID" value="GAA47951.1"/>
    <property type="molecule type" value="Genomic_DNA"/>
</dbReference>
<dbReference type="GO" id="GO:0016020">
    <property type="term" value="C:membrane"/>
    <property type="evidence" value="ECO:0007669"/>
    <property type="project" value="UniProtKB-SubCell"/>
</dbReference>
<dbReference type="PANTHER" id="PTHR48182:SF2">
    <property type="entry name" value="PROTEIN SERAC1"/>
    <property type="match status" value="1"/>
</dbReference>
<dbReference type="PANTHER" id="PTHR48182">
    <property type="entry name" value="PROTEIN SERAC1"/>
    <property type="match status" value="1"/>
</dbReference>
<evidence type="ECO:0000256" key="4">
    <source>
        <dbReference type="ARBA" id="ARBA00022824"/>
    </source>
</evidence>
<comment type="subcellular location">
    <subcellularLocation>
        <location evidence="2">Endoplasmic reticulum</location>
    </subcellularLocation>
    <subcellularLocation>
        <location evidence="3">Membrane</location>
    </subcellularLocation>
    <subcellularLocation>
        <location evidence="1">Mitochondrion</location>
    </subcellularLocation>
</comment>
<dbReference type="GO" id="GO:0005783">
    <property type="term" value="C:endoplasmic reticulum"/>
    <property type="evidence" value="ECO:0007669"/>
    <property type="project" value="UniProtKB-SubCell"/>
</dbReference>
<organism evidence="7 8">
    <name type="scientific">Clonorchis sinensis</name>
    <name type="common">Chinese liver fluke</name>
    <dbReference type="NCBI Taxonomy" id="79923"/>
    <lineage>
        <taxon>Eukaryota</taxon>
        <taxon>Metazoa</taxon>
        <taxon>Spiralia</taxon>
        <taxon>Lophotrochozoa</taxon>
        <taxon>Platyhelminthes</taxon>
        <taxon>Trematoda</taxon>
        <taxon>Digenea</taxon>
        <taxon>Opisthorchiida</taxon>
        <taxon>Opisthorchiata</taxon>
        <taxon>Opisthorchiidae</taxon>
        <taxon>Clonorchis</taxon>
    </lineage>
</organism>